<gene>
    <name evidence="14" type="primary">priA_1</name>
    <name evidence="14" type="ORF">MELA_00595</name>
</gene>
<evidence type="ECO:0000256" key="9">
    <source>
        <dbReference type="ARBA" id="ARBA00023125"/>
    </source>
</evidence>
<dbReference type="SUPFAM" id="SSF52540">
    <property type="entry name" value="P-loop containing nucleoside triphosphate hydrolases"/>
    <property type="match status" value="1"/>
</dbReference>
<evidence type="ECO:0000256" key="1">
    <source>
        <dbReference type="ARBA" id="ARBA00022515"/>
    </source>
</evidence>
<evidence type="ECO:0000256" key="2">
    <source>
        <dbReference type="ARBA" id="ARBA00022705"/>
    </source>
</evidence>
<dbReference type="GO" id="GO:0003677">
    <property type="term" value="F:DNA binding"/>
    <property type="evidence" value="ECO:0007669"/>
    <property type="project" value="UniProtKB-KW"/>
</dbReference>
<dbReference type="GO" id="GO:0006270">
    <property type="term" value="P:DNA replication initiation"/>
    <property type="evidence" value="ECO:0007669"/>
    <property type="project" value="TreeGrafter"/>
</dbReference>
<dbReference type="CDD" id="cd17929">
    <property type="entry name" value="DEXHc_priA"/>
    <property type="match status" value="1"/>
</dbReference>
<keyword evidence="10" id="KW-0413">Isomerase</keyword>
<keyword evidence="3" id="KW-0479">Metal-binding</keyword>
<evidence type="ECO:0000256" key="7">
    <source>
        <dbReference type="ARBA" id="ARBA00022833"/>
    </source>
</evidence>
<dbReference type="GO" id="GO:0006269">
    <property type="term" value="P:DNA replication, synthesis of primer"/>
    <property type="evidence" value="ECO:0007669"/>
    <property type="project" value="UniProtKB-KW"/>
</dbReference>
<evidence type="ECO:0000256" key="10">
    <source>
        <dbReference type="ARBA" id="ARBA00023235"/>
    </source>
</evidence>
<protein>
    <recommendedName>
        <fullName evidence="11">DNA 3'-5' helicase</fullName>
        <ecNumber evidence="11">5.6.2.4</ecNumber>
    </recommendedName>
</protein>
<dbReference type="NCBIfam" id="TIGR00595">
    <property type="entry name" value="priA"/>
    <property type="match status" value="1"/>
</dbReference>
<evidence type="ECO:0000256" key="6">
    <source>
        <dbReference type="ARBA" id="ARBA00022806"/>
    </source>
</evidence>
<feature type="domain" description="Helicase ATP-binding" evidence="13">
    <location>
        <begin position="381"/>
        <end position="547"/>
    </location>
</feature>
<dbReference type="Pfam" id="PF17764">
    <property type="entry name" value="PriA_3primeBD"/>
    <property type="match status" value="1"/>
</dbReference>
<evidence type="ECO:0000259" key="13">
    <source>
        <dbReference type="PROSITE" id="PS51192"/>
    </source>
</evidence>
<dbReference type="AlphaFoldDB" id="A0A564ZFY2"/>
<dbReference type="Gene3D" id="3.40.50.300">
    <property type="entry name" value="P-loop containing nucleotide triphosphate hydrolases"/>
    <property type="match status" value="1"/>
</dbReference>
<dbReference type="PANTHER" id="PTHR30580">
    <property type="entry name" value="PRIMOSOMAL PROTEIN N"/>
    <property type="match status" value="1"/>
</dbReference>
<dbReference type="Proteomes" id="UP000334340">
    <property type="component" value="Unassembled WGS sequence"/>
</dbReference>
<evidence type="ECO:0000313" key="15">
    <source>
        <dbReference type="Proteomes" id="UP000334340"/>
    </source>
</evidence>
<dbReference type="InterPro" id="IPR041222">
    <property type="entry name" value="PriA_3primeBD"/>
</dbReference>
<dbReference type="GO" id="GO:0016887">
    <property type="term" value="F:ATP hydrolysis activity"/>
    <property type="evidence" value="ECO:0007669"/>
    <property type="project" value="RHEA"/>
</dbReference>
<evidence type="ECO:0000256" key="11">
    <source>
        <dbReference type="ARBA" id="ARBA00034808"/>
    </source>
</evidence>
<keyword evidence="1" id="KW-0639">Primosome</keyword>
<organism evidence="14 15">
    <name type="scientific">Candidatus Methylomirabilis lanthanidiphila</name>
    <dbReference type="NCBI Taxonomy" id="2211376"/>
    <lineage>
        <taxon>Bacteria</taxon>
        <taxon>Candidatus Methylomirabilota</taxon>
        <taxon>Candidatus Methylomirabilia</taxon>
        <taxon>Candidatus Methylomirabilales</taxon>
        <taxon>Candidatus Methylomirabilaceae</taxon>
        <taxon>Candidatus Methylomirabilis</taxon>
    </lineage>
</organism>
<dbReference type="GO" id="GO:0006302">
    <property type="term" value="P:double-strand break repair"/>
    <property type="evidence" value="ECO:0007669"/>
    <property type="project" value="InterPro"/>
</dbReference>
<keyword evidence="15" id="KW-1185">Reference proteome</keyword>
<dbReference type="GO" id="GO:0043138">
    <property type="term" value="F:3'-5' DNA helicase activity"/>
    <property type="evidence" value="ECO:0007669"/>
    <property type="project" value="UniProtKB-EC"/>
</dbReference>
<accession>A0A564ZFY2</accession>
<dbReference type="GO" id="GO:0046872">
    <property type="term" value="F:metal ion binding"/>
    <property type="evidence" value="ECO:0007669"/>
    <property type="project" value="UniProtKB-KW"/>
</dbReference>
<reference evidence="14 15" key="1">
    <citation type="submission" date="2019-07" db="EMBL/GenBank/DDBJ databases">
        <authorList>
            <person name="Cremers G."/>
        </authorList>
    </citation>
    <scope>NUCLEOTIDE SEQUENCE [LARGE SCALE GENOMIC DNA]</scope>
</reference>
<keyword evidence="8" id="KW-0067">ATP-binding</keyword>
<sequence length="589" mass="65621">MRLKWAPESNRTIQEIFEDHSVIGDRRPPSSIPDQDAFSRQCPPLPQSLAATDSLNYSQDMAAEVNQLLADIALPIPPRRILTYTIPPSLHEQIEVGKRALVPLGPRLVTGCIVGLHPFSDQPSAFSRQTSELKPIDAILDPEPLLDHHMLELTRLVADYYLTSWGLVIRTALPPGIDRSTVRTVELIGSPEIPPILPLVKGGEGGFALECLTEELDRLDPIQRQIITALQTQRRMSLASLKRQWPSEVIDRLIRLLIQQNLVRIEYHERLPSVRPVVRSVLSLAVDRAAAETALAALQRRAPRQASLLDRLLQSHSRLTSTEATVIAGASGVRSLIAKSLIRRTTEEVERSPWEEAGVVTDPWPELNSAQRIAVDGLLEGLSSHTFFPALLYGATGSGKTEVYLRAIDEVVRQGRQALVLVPEIALTPVTADRFRARFGDRVALLHSGLSPGERLDQWRRIKRGTTDIVVGARSAVFAPLSRLGLIVVDEEHDTSYKQQEEPHYHARDVALTRGQMLGITVLLGSATPCFETVHRAKEGTYRLFRLPERVQARALPSMTLVDMREERARYEVRSKSPLAPRNPPVPPY</sequence>
<evidence type="ECO:0000313" key="14">
    <source>
        <dbReference type="EMBL" id="VUZ84229.1"/>
    </source>
</evidence>
<dbReference type="GO" id="GO:1990077">
    <property type="term" value="C:primosome complex"/>
    <property type="evidence" value="ECO:0007669"/>
    <property type="project" value="UniProtKB-KW"/>
</dbReference>
<dbReference type="PROSITE" id="PS51192">
    <property type="entry name" value="HELICASE_ATP_BIND_1"/>
    <property type="match status" value="1"/>
</dbReference>
<keyword evidence="2" id="KW-0235">DNA replication</keyword>
<dbReference type="GO" id="GO:0005524">
    <property type="term" value="F:ATP binding"/>
    <property type="evidence" value="ECO:0007669"/>
    <property type="project" value="UniProtKB-KW"/>
</dbReference>
<feature type="non-terminal residue" evidence="14">
    <location>
        <position position="589"/>
    </location>
</feature>
<evidence type="ECO:0000256" key="8">
    <source>
        <dbReference type="ARBA" id="ARBA00022840"/>
    </source>
</evidence>
<keyword evidence="6" id="KW-0347">Helicase</keyword>
<keyword evidence="7" id="KW-0862">Zinc</keyword>
<comment type="catalytic activity">
    <reaction evidence="12">
        <text>ATP + H2O = ADP + phosphate + H(+)</text>
        <dbReference type="Rhea" id="RHEA:13065"/>
        <dbReference type="ChEBI" id="CHEBI:15377"/>
        <dbReference type="ChEBI" id="CHEBI:15378"/>
        <dbReference type="ChEBI" id="CHEBI:30616"/>
        <dbReference type="ChEBI" id="CHEBI:43474"/>
        <dbReference type="ChEBI" id="CHEBI:456216"/>
        <dbReference type="EC" id="5.6.2.4"/>
    </reaction>
</comment>
<evidence type="ECO:0000256" key="12">
    <source>
        <dbReference type="ARBA" id="ARBA00048988"/>
    </source>
</evidence>
<dbReference type="InterPro" id="IPR011545">
    <property type="entry name" value="DEAD/DEAH_box_helicase_dom"/>
</dbReference>
<evidence type="ECO:0000256" key="4">
    <source>
        <dbReference type="ARBA" id="ARBA00022741"/>
    </source>
</evidence>
<evidence type="ECO:0000256" key="3">
    <source>
        <dbReference type="ARBA" id="ARBA00022723"/>
    </source>
</evidence>
<dbReference type="InterPro" id="IPR042115">
    <property type="entry name" value="PriA_3primeBD_sf"/>
</dbReference>
<dbReference type="Pfam" id="PF00270">
    <property type="entry name" value="DEAD"/>
    <property type="match status" value="1"/>
</dbReference>
<proteinExistence type="predicted"/>
<dbReference type="InterPro" id="IPR005259">
    <property type="entry name" value="PriA"/>
</dbReference>
<dbReference type="Gene3D" id="3.40.1440.60">
    <property type="entry name" value="PriA, 3(prime) DNA-binding domain"/>
    <property type="match status" value="1"/>
</dbReference>
<dbReference type="PANTHER" id="PTHR30580:SF0">
    <property type="entry name" value="PRIMOSOMAL PROTEIN N"/>
    <property type="match status" value="1"/>
</dbReference>
<dbReference type="SMART" id="SM00487">
    <property type="entry name" value="DEXDc"/>
    <property type="match status" value="1"/>
</dbReference>
<keyword evidence="5 14" id="KW-0378">Hydrolase</keyword>
<keyword evidence="4" id="KW-0547">Nucleotide-binding</keyword>
<dbReference type="EC" id="5.6.2.4" evidence="11"/>
<dbReference type="InterPro" id="IPR027417">
    <property type="entry name" value="P-loop_NTPase"/>
</dbReference>
<dbReference type="FunFam" id="3.40.50.300:FF:000489">
    <property type="entry name" value="Primosome assembly protein PriA"/>
    <property type="match status" value="1"/>
</dbReference>
<dbReference type="InterPro" id="IPR014001">
    <property type="entry name" value="Helicase_ATP-bd"/>
</dbReference>
<name>A0A564ZFY2_9BACT</name>
<dbReference type="EMBL" id="CABIKM010000009">
    <property type="protein sequence ID" value="VUZ84229.1"/>
    <property type="molecule type" value="Genomic_DNA"/>
</dbReference>
<keyword evidence="9" id="KW-0238">DNA-binding</keyword>
<dbReference type="GO" id="GO:0006310">
    <property type="term" value="P:DNA recombination"/>
    <property type="evidence" value="ECO:0007669"/>
    <property type="project" value="InterPro"/>
</dbReference>
<evidence type="ECO:0000256" key="5">
    <source>
        <dbReference type="ARBA" id="ARBA00022801"/>
    </source>
</evidence>